<feature type="non-terminal residue" evidence="1">
    <location>
        <position position="1"/>
    </location>
</feature>
<name>A0ABU7BFD8_9TELE</name>
<dbReference type="Proteomes" id="UP001345963">
    <property type="component" value="Unassembled WGS sequence"/>
</dbReference>
<sequence>VVRRLVPISSGHWARGQFNSGQVIWSSQDHVETHWTISMHTCSPKGTLERPIKLAGIFLHCGRKPGYPDRSYKCTGSVFPPKQFSFWNWFRSCAFQLWCFVEHRHAFPPIVGTKHDVGLCLL</sequence>
<dbReference type="EMBL" id="JAHUTI010051891">
    <property type="protein sequence ID" value="MED6249347.1"/>
    <property type="molecule type" value="Genomic_DNA"/>
</dbReference>
<organism evidence="1 2">
    <name type="scientific">Ataeniobius toweri</name>
    <dbReference type="NCBI Taxonomy" id="208326"/>
    <lineage>
        <taxon>Eukaryota</taxon>
        <taxon>Metazoa</taxon>
        <taxon>Chordata</taxon>
        <taxon>Craniata</taxon>
        <taxon>Vertebrata</taxon>
        <taxon>Euteleostomi</taxon>
        <taxon>Actinopterygii</taxon>
        <taxon>Neopterygii</taxon>
        <taxon>Teleostei</taxon>
        <taxon>Neoteleostei</taxon>
        <taxon>Acanthomorphata</taxon>
        <taxon>Ovalentaria</taxon>
        <taxon>Atherinomorphae</taxon>
        <taxon>Cyprinodontiformes</taxon>
        <taxon>Goodeidae</taxon>
        <taxon>Ataeniobius</taxon>
    </lineage>
</organism>
<reference evidence="1 2" key="1">
    <citation type="submission" date="2021-07" db="EMBL/GenBank/DDBJ databases">
        <authorList>
            <person name="Palmer J.M."/>
        </authorList>
    </citation>
    <scope>NUCLEOTIDE SEQUENCE [LARGE SCALE GENOMIC DNA]</scope>
    <source>
        <strain evidence="1 2">AT_MEX2019</strain>
        <tissue evidence="1">Muscle</tissue>
    </source>
</reference>
<protein>
    <submittedName>
        <fullName evidence="1">Uncharacterized protein</fullName>
    </submittedName>
</protein>
<gene>
    <name evidence="1" type="ORF">ATANTOWER_012848</name>
</gene>
<keyword evidence="2" id="KW-1185">Reference proteome</keyword>
<accession>A0ABU7BFD8</accession>
<proteinExistence type="predicted"/>
<evidence type="ECO:0000313" key="1">
    <source>
        <dbReference type="EMBL" id="MED6249347.1"/>
    </source>
</evidence>
<comment type="caution">
    <text evidence="1">The sequence shown here is derived from an EMBL/GenBank/DDBJ whole genome shotgun (WGS) entry which is preliminary data.</text>
</comment>
<evidence type="ECO:0000313" key="2">
    <source>
        <dbReference type="Proteomes" id="UP001345963"/>
    </source>
</evidence>